<organism evidence="2 3">
    <name type="scientific">Naegleria fowleri</name>
    <name type="common">Brain eating amoeba</name>
    <dbReference type="NCBI Taxonomy" id="5763"/>
    <lineage>
        <taxon>Eukaryota</taxon>
        <taxon>Discoba</taxon>
        <taxon>Heterolobosea</taxon>
        <taxon>Tetramitia</taxon>
        <taxon>Eutetramitia</taxon>
        <taxon>Vahlkampfiidae</taxon>
        <taxon>Naegleria</taxon>
    </lineage>
</organism>
<dbReference type="OMA" id="IITHIHV"/>
<dbReference type="VEuPathDB" id="AmoebaDB:FDP41_009926"/>
<dbReference type="GeneID" id="68117141"/>
<dbReference type="VEuPathDB" id="AmoebaDB:NF0042300"/>
<accession>A0A6A5ATD4</accession>
<sequence length="456" mass="53041">MSLSDWWKKASSSLFPKSSSTEGSSLVSHPPSSPLTSKQSSDSVQPSSPTRKPTTRNLLFQVIQYYYRQYKPTDQTLTLWRSGTVKYMIKPGSYLALGVVGVWLSDEIYRKLKVEKEAPSIFGKQEKIKPHTLIYETDWLLTDSMIIDEEDENQRKRKKNVIREYFFGSDSKKNQQSHSQNHTNEQHEHELKKFYAKWDYPNILQNQKQEEIGSIGRGDKIIHHVHIEKFHPYSNVRKGYWSTLLEYAIVHNAVENGSVSLRLIKEQRETFAAYVWRKLFTNREFEAWKNTKYWLHNPWNLNEIYLDLQQDTEITINNLKNYLEHNISEASVRQVILATLNSDTTLSPETLKENYYLYVSDEAFNEFKKSGTTKSTIRVTERSAKIGDVLFCVGSRSQNAQSHVPDVSSIRFVTHKPEPKYIEDFVQKEKKNHSPIWWRALVITSSLGFAIASVIG</sequence>
<reference evidence="2 3" key="1">
    <citation type="journal article" date="2019" name="Sci. Rep.">
        <title>Nanopore sequencing improves the draft genome of the human pathogenic amoeba Naegleria fowleri.</title>
        <authorList>
            <person name="Liechti N."/>
            <person name="Schurch N."/>
            <person name="Bruggmann R."/>
            <person name="Wittwer M."/>
        </authorList>
    </citation>
    <scope>NUCLEOTIDE SEQUENCE [LARGE SCALE GENOMIC DNA]</scope>
    <source>
        <strain evidence="2 3">ATCC 30894</strain>
    </source>
</reference>
<feature type="region of interest" description="Disordered" evidence="1">
    <location>
        <begin position="1"/>
        <end position="53"/>
    </location>
</feature>
<keyword evidence="3" id="KW-1185">Reference proteome</keyword>
<name>A0A6A5ATD4_NAEFO</name>
<evidence type="ECO:0000313" key="2">
    <source>
        <dbReference type="EMBL" id="KAF0971703.1"/>
    </source>
</evidence>
<dbReference type="EMBL" id="VFQX01000074">
    <property type="protein sequence ID" value="KAF0971703.1"/>
    <property type="molecule type" value="Genomic_DNA"/>
</dbReference>
<feature type="compositionally biased region" description="Low complexity" evidence="1">
    <location>
        <begin position="9"/>
        <end position="49"/>
    </location>
</feature>
<protein>
    <submittedName>
        <fullName evidence="2">Uncharacterized protein</fullName>
    </submittedName>
</protein>
<dbReference type="RefSeq" id="XP_044556419.1">
    <property type="nucleotide sequence ID" value="XM_044713937.1"/>
</dbReference>
<gene>
    <name evidence="2" type="ORF">FDP41_009926</name>
</gene>
<evidence type="ECO:0000313" key="3">
    <source>
        <dbReference type="Proteomes" id="UP000444721"/>
    </source>
</evidence>
<dbReference type="AlphaFoldDB" id="A0A6A5ATD4"/>
<evidence type="ECO:0000256" key="1">
    <source>
        <dbReference type="SAM" id="MobiDB-lite"/>
    </source>
</evidence>
<dbReference type="VEuPathDB" id="AmoebaDB:NfTy_081180"/>
<dbReference type="OrthoDB" id="10257231at2759"/>
<dbReference type="Proteomes" id="UP000444721">
    <property type="component" value="Unassembled WGS sequence"/>
</dbReference>
<comment type="caution">
    <text evidence="2">The sequence shown here is derived from an EMBL/GenBank/DDBJ whole genome shotgun (WGS) entry which is preliminary data.</text>
</comment>
<proteinExistence type="predicted"/>